<evidence type="ECO:0000313" key="4">
    <source>
        <dbReference type="Proteomes" id="UP000222788"/>
    </source>
</evidence>
<dbReference type="Proteomes" id="UP000222788">
    <property type="component" value="Unassembled WGS sequence"/>
</dbReference>
<organism evidence="3 4">
    <name type="scientific">Ceratocystis fimbriata CBS 114723</name>
    <dbReference type="NCBI Taxonomy" id="1035309"/>
    <lineage>
        <taxon>Eukaryota</taxon>
        <taxon>Fungi</taxon>
        <taxon>Dikarya</taxon>
        <taxon>Ascomycota</taxon>
        <taxon>Pezizomycotina</taxon>
        <taxon>Sordariomycetes</taxon>
        <taxon>Hypocreomycetidae</taxon>
        <taxon>Microascales</taxon>
        <taxon>Ceratocystidaceae</taxon>
        <taxon>Ceratocystis</taxon>
    </lineage>
</organism>
<dbReference type="EMBL" id="APWK03000149">
    <property type="protein sequence ID" value="PHH50099.1"/>
    <property type="molecule type" value="Genomic_DNA"/>
</dbReference>
<comment type="caution">
    <text evidence="3">The sequence shown here is derived from an EMBL/GenBank/DDBJ whole genome shotgun (WGS) entry which is preliminary data.</text>
</comment>
<dbReference type="InterPro" id="IPR016040">
    <property type="entry name" value="NAD(P)-bd_dom"/>
</dbReference>
<dbReference type="PANTHER" id="PTHR43355">
    <property type="entry name" value="FLAVIN REDUCTASE (NADPH)"/>
    <property type="match status" value="1"/>
</dbReference>
<evidence type="ECO:0000256" key="1">
    <source>
        <dbReference type="ARBA" id="ARBA00038376"/>
    </source>
</evidence>
<reference evidence="3 4" key="2">
    <citation type="journal article" date="2013" name="IMA Fungus">
        <title>IMA Genome-F 1: Ceratocystis fimbriata: Draft nuclear genome sequence for the plant pathogen, Ceratocystis fimbriata.</title>
        <authorList>
            <person name="Wilken P.M."/>
            <person name="Steenkamp E.T."/>
            <person name="Wingfield M.J."/>
            <person name="de Beer Z.W."/>
            <person name="Wingfield B.D."/>
        </authorList>
    </citation>
    <scope>NUCLEOTIDE SEQUENCE [LARGE SCALE GENOMIC DNA]</scope>
    <source>
        <strain evidence="3 4">CBS 114723</strain>
    </source>
</reference>
<dbReference type="InterPro" id="IPR036291">
    <property type="entry name" value="NAD(P)-bd_dom_sf"/>
</dbReference>
<evidence type="ECO:0000259" key="2">
    <source>
        <dbReference type="Pfam" id="PF13460"/>
    </source>
</evidence>
<dbReference type="AlphaFoldDB" id="A0A2C5W9D9"/>
<feature type="domain" description="NAD(P)-binding" evidence="2">
    <location>
        <begin position="9"/>
        <end position="212"/>
    </location>
</feature>
<dbReference type="InterPro" id="IPR051606">
    <property type="entry name" value="Polyketide_Oxido-like"/>
</dbReference>
<protein>
    <recommendedName>
        <fullName evidence="2">NAD(P)-binding domain-containing protein</fullName>
    </recommendedName>
</protein>
<dbReference type="Pfam" id="PF13460">
    <property type="entry name" value="NAD_binding_10"/>
    <property type="match status" value="1"/>
</dbReference>
<dbReference type="GO" id="GO:0016646">
    <property type="term" value="F:oxidoreductase activity, acting on the CH-NH group of donors, NAD or NADP as acceptor"/>
    <property type="evidence" value="ECO:0007669"/>
    <property type="project" value="TreeGrafter"/>
</dbReference>
<keyword evidence="4" id="KW-1185">Reference proteome</keyword>
<name>A0A2C5W9D9_9PEZI</name>
<sequence length="232" mass="25235">MTNKILVIGATGPSGLCLLRELVHQKQDTIAYCRSPSKIPLDLSSSQYIQVMKGTLNDEGSLSAAIEQSRIVISLLGPSSIKQPKDTEFADYYRTIVCLMKNHNVQRILALGTTAIYQPEDQSSISRAIMSTMIKVVAGGAHYNIQAIQKFFEEKKSEVDFTVYRVGNLSGSSDDKAWEVDRSGDVYEGPVGGPGFTSGINRSVLAKWLVGVAMDASGKWVGRMPAVSNRGK</sequence>
<accession>A0A2C5W9D9</accession>
<proteinExistence type="inferred from homology"/>
<reference evidence="3 4" key="1">
    <citation type="journal article" date="2013" name="Fungal Biol.">
        <title>Analysis of microsatellite markers in the genome of the plant pathogen Ceratocystis fimbriata.</title>
        <authorList>
            <person name="Simpson M.C."/>
            <person name="Wilken P.M."/>
            <person name="Coetzee M.P."/>
            <person name="Wingfield M.J."/>
            <person name="Wingfield B.D."/>
        </authorList>
    </citation>
    <scope>NUCLEOTIDE SEQUENCE [LARGE SCALE GENOMIC DNA]</scope>
    <source>
        <strain evidence="3 4">CBS 114723</strain>
    </source>
</reference>
<dbReference type="OrthoDB" id="10254221at2759"/>
<dbReference type="STRING" id="1035309.A0A2C5W9D9"/>
<dbReference type="SUPFAM" id="SSF51735">
    <property type="entry name" value="NAD(P)-binding Rossmann-fold domains"/>
    <property type="match status" value="1"/>
</dbReference>
<dbReference type="PANTHER" id="PTHR43355:SF2">
    <property type="entry name" value="FLAVIN REDUCTASE (NADPH)"/>
    <property type="match status" value="1"/>
</dbReference>
<evidence type="ECO:0000313" key="3">
    <source>
        <dbReference type="EMBL" id="PHH50099.1"/>
    </source>
</evidence>
<dbReference type="Gene3D" id="3.40.50.720">
    <property type="entry name" value="NAD(P)-binding Rossmann-like Domain"/>
    <property type="match status" value="1"/>
</dbReference>
<gene>
    <name evidence="3" type="ORF">CFIMG_007528RA00001</name>
</gene>
<comment type="similarity">
    <text evidence="1">Belongs to the avfA family.</text>
</comment>